<feature type="region of interest" description="Disordered" evidence="1">
    <location>
        <begin position="47"/>
        <end position="71"/>
    </location>
</feature>
<dbReference type="OrthoDB" id="3806873at2"/>
<proteinExistence type="predicted"/>
<dbReference type="InterPro" id="IPR002575">
    <property type="entry name" value="Aminoglycoside_PTrfase"/>
</dbReference>
<dbReference type="Proteomes" id="UP000295172">
    <property type="component" value="Unassembled WGS sequence"/>
</dbReference>
<dbReference type="SUPFAM" id="SSF56112">
    <property type="entry name" value="Protein kinase-like (PK-like)"/>
    <property type="match status" value="1"/>
</dbReference>
<dbReference type="AlphaFoldDB" id="A0A4R4X3Y2"/>
<dbReference type="GO" id="GO:0016740">
    <property type="term" value="F:transferase activity"/>
    <property type="evidence" value="ECO:0007669"/>
    <property type="project" value="UniProtKB-KW"/>
</dbReference>
<dbReference type="Gene3D" id="3.90.1200.10">
    <property type="match status" value="1"/>
</dbReference>
<dbReference type="InterPro" id="IPR011009">
    <property type="entry name" value="Kinase-like_dom_sf"/>
</dbReference>
<name>A0A4R4X3Y2_9ACTN</name>
<protein>
    <submittedName>
        <fullName evidence="3">Aminoglycoside phosphotransferase family protein</fullName>
    </submittedName>
</protein>
<dbReference type="Pfam" id="PF01636">
    <property type="entry name" value="APH"/>
    <property type="match status" value="1"/>
</dbReference>
<feature type="compositionally biased region" description="Basic and acidic residues" evidence="1">
    <location>
        <begin position="57"/>
        <end position="71"/>
    </location>
</feature>
<evidence type="ECO:0000256" key="1">
    <source>
        <dbReference type="SAM" id="MobiDB-lite"/>
    </source>
</evidence>
<reference evidence="3 4" key="1">
    <citation type="submission" date="2019-02" db="EMBL/GenBank/DDBJ databases">
        <title>Draft genome sequences of novel Actinobacteria.</title>
        <authorList>
            <person name="Sahin N."/>
            <person name="Ay H."/>
            <person name="Saygin H."/>
        </authorList>
    </citation>
    <scope>NUCLEOTIDE SEQUENCE [LARGE SCALE GENOMIC DNA]</scope>
    <source>
        <strain evidence="3 4">16K104</strain>
    </source>
</reference>
<evidence type="ECO:0000259" key="2">
    <source>
        <dbReference type="Pfam" id="PF01636"/>
    </source>
</evidence>
<organism evidence="3 4">
    <name type="scientific">Kribbella turkmenica</name>
    <dbReference type="NCBI Taxonomy" id="2530375"/>
    <lineage>
        <taxon>Bacteria</taxon>
        <taxon>Bacillati</taxon>
        <taxon>Actinomycetota</taxon>
        <taxon>Actinomycetes</taxon>
        <taxon>Propionibacteriales</taxon>
        <taxon>Kribbellaceae</taxon>
        <taxon>Kribbella</taxon>
    </lineage>
</organism>
<evidence type="ECO:0000313" key="4">
    <source>
        <dbReference type="Proteomes" id="UP000295172"/>
    </source>
</evidence>
<evidence type="ECO:0000313" key="3">
    <source>
        <dbReference type="EMBL" id="TDD25016.1"/>
    </source>
</evidence>
<dbReference type="EMBL" id="SMKR01000059">
    <property type="protein sequence ID" value="TDD25016.1"/>
    <property type="molecule type" value="Genomic_DNA"/>
</dbReference>
<sequence length="371" mass="40567">MRGEVEHSIGGPARHPRDRPRHHHRVQRGVELPSPELLRIQIHTHLRSTSNPVDATVPRHKDRGTEDATTREVRVGDHDEILQGATAIGRRHSVPPQDVAEVAGGVANRGFVLGEALFLRVARPGFEDDLRKEAGVVPVARSLGVLTPAVVEYDDSRGLVDAPYVVMERVHGVEPVGVPVGLGEQLARLHRAERIDLPGVPQDERDDPWRTVDDLAERGYLDLGTAKWLSGWFTRLADRFDRGEPTVLIHGDVASHNLLTGPDGGLRALVDWGDAAWAPRGMDFAKLPLEHVAAILPEYLGETRATAIGVAPREEEIAAATLWFHLDWGLGKLAAEPSPGRRHWTAPPGSRILGLLRFFAAGPPAAWSTLT</sequence>
<feature type="compositionally biased region" description="Basic residues" evidence="1">
    <location>
        <begin position="14"/>
        <end position="27"/>
    </location>
</feature>
<feature type="domain" description="Aminoglycoside phosphotransferase" evidence="2">
    <location>
        <begin position="99"/>
        <end position="298"/>
    </location>
</feature>
<dbReference type="InterPro" id="IPR051678">
    <property type="entry name" value="AGP_Transferase"/>
</dbReference>
<gene>
    <name evidence="3" type="ORF">E1218_15500</name>
</gene>
<accession>A0A4R4X3Y2</accession>
<dbReference type="PANTHER" id="PTHR21310">
    <property type="entry name" value="AMINOGLYCOSIDE PHOSPHOTRANSFERASE-RELATED-RELATED"/>
    <property type="match status" value="1"/>
</dbReference>
<dbReference type="PANTHER" id="PTHR21310:SF15">
    <property type="entry name" value="AMINOGLYCOSIDE PHOSPHOTRANSFERASE DOMAIN-CONTAINING PROTEIN"/>
    <property type="match status" value="1"/>
</dbReference>
<feature type="region of interest" description="Disordered" evidence="1">
    <location>
        <begin position="1"/>
        <end position="28"/>
    </location>
</feature>
<keyword evidence="3" id="KW-0808">Transferase</keyword>
<keyword evidence="4" id="KW-1185">Reference proteome</keyword>
<comment type="caution">
    <text evidence="3">The sequence shown here is derived from an EMBL/GenBank/DDBJ whole genome shotgun (WGS) entry which is preliminary data.</text>
</comment>